<protein>
    <recommendedName>
        <fullName evidence="6">WAT1-related protein</fullName>
    </recommendedName>
</protein>
<feature type="transmembrane region" description="Helical" evidence="6">
    <location>
        <begin position="188"/>
        <end position="208"/>
    </location>
</feature>
<sequence length="365" mass="39493">MAPALRRYCYSEVVPFAAMVMVECSNVGLNTLFKAATLKGMSYYVFIVYSDTIATLLLMPFAFICHRKTELPPFNMSLLYKICLLGFIGFLAQMVGYKGIDYSTPTLASSISNLTPAFTFALAIIFRMEKLKIRSSSSQAKIIGTILSISGAFVVILYKGPAIISTTTASPSISLNQSPIPVSSQSNWAIAGLLLAAEYLLLSVWYIVQAHIIKTYPAELVVVFFYNLCATIISASVCLIAEKNSSAWSVSVGIALAAILYSGLFGTSTGTVVHTWGIRLKGPVYIALFKPLSTAIAAVMGVIFLGDTLYLGSIVGAVIISVGFYVVIWGKAKEENVEDFQISSLESTSTQKVPLLQGYNSDQER</sequence>
<dbReference type="Proteomes" id="UP000325577">
    <property type="component" value="Linkage Group LG2"/>
</dbReference>
<feature type="transmembrane region" description="Helical" evidence="6">
    <location>
        <begin position="220"/>
        <end position="242"/>
    </location>
</feature>
<feature type="transmembrane region" description="Helical" evidence="6">
    <location>
        <begin position="78"/>
        <end position="95"/>
    </location>
</feature>
<evidence type="ECO:0000256" key="3">
    <source>
        <dbReference type="ARBA" id="ARBA00022692"/>
    </source>
</evidence>
<dbReference type="InterPro" id="IPR000620">
    <property type="entry name" value="EamA_dom"/>
</dbReference>
<dbReference type="OrthoDB" id="1727045at2759"/>
<feature type="domain" description="EamA" evidence="7">
    <location>
        <begin position="194"/>
        <end position="328"/>
    </location>
</feature>
<proteinExistence type="inferred from homology"/>
<gene>
    <name evidence="8" type="ORF">F0562_004972</name>
</gene>
<keyword evidence="3 6" id="KW-0812">Transmembrane</keyword>
<dbReference type="Pfam" id="PF00892">
    <property type="entry name" value="EamA"/>
    <property type="match status" value="2"/>
</dbReference>
<feature type="transmembrane region" description="Helical" evidence="6">
    <location>
        <begin position="284"/>
        <end position="304"/>
    </location>
</feature>
<dbReference type="InterPro" id="IPR030184">
    <property type="entry name" value="WAT1-related"/>
</dbReference>
<dbReference type="PANTHER" id="PTHR31218">
    <property type="entry name" value="WAT1-RELATED PROTEIN"/>
    <property type="match status" value="1"/>
</dbReference>
<keyword evidence="9" id="KW-1185">Reference proteome</keyword>
<name>A0A5J5AGX6_9ASTE</name>
<feature type="transmembrane region" description="Helical" evidence="6">
    <location>
        <begin position="140"/>
        <end position="158"/>
    </location>
</feature>
<accession>A0A5J5AGX6</accession>
<evidence type="ECO:0000256" key="2">
    <source>
        <dbReference type="ARBA" id="ARBA00007635"/>
    </source>
</evidence>
<dbReference type="EMBL" id="CM018043">
    <property type="protein sequence ID" value="KAA8530263.1"/>
    <property type="molecule type" value="Genomic_DNA"/>
</dbReference>
<evidence type="ECO:0000313" key="9">
    <source>
        <dbReference type="Proteomes" id="UP000325577"/>
    </source>
</evidence>
<dbReference type="InterPro" id="IPR037185">
    <property type="entry name" value="EmrE-like"/>
</dbReference>
<feature type="transmembrane region" description="Helical" evidence="6">
    <location>
        <begin position="310"/>
        <end position="328"/>
    </location>
</feature>
<evidence type="ECO:0000256" key="4">
    <source>
        <dbReference type="ARBA" id="ARBA00022989"/>
    </source>
</evidence>
<dbReference type="GO" id="GO:0022857">
    <property type="term" value="F:transmembrane transporter activity"/>
    <property type="evidence" value="ECO:0007669"/>
    <property type="project" value="InterPro"/>
</dbReference>
<dbReference type="GO" id="GO:0016020">
    <property type="term" value="C:membrane"/>
    <property type="evidence" value="ECO:0007669"/>
    <property type="project" value="UniProtKB-SubCell"/>
</dbReference>
<feature type="transmembrane region" description="Helical" evidence="6">
    <location>
        <begin position="107"/>
        <end position="128"/>
    </location>
</feature>
<feature type="transmembrane region" description="Helical" evidence="6">
    <location>
        <begin position="43"/>
        <end position="66"/>
    </location>
</feature>
<dbReference type="AlphaFoldDB" id="A0A5J5AGX6"/>
<feature type="transmembrane region" description="Helical" evidence="6">
    <location>
        <begin position="248"/>
        <end position="272"/>
    </location>
</feature>
<evidence type="ECO:0000256" key="6">
    <source>
        <dbReference type="RuleBase" id="RU363077"/>
    </source>
</evidence>
<comment type="subcellular location">
    <subcellularLocation>
        <location evidence="1 6">Membrane</location>
        <topology evidence="1 6">Multi-pass membrane protein</topology>
    </subcellularLocation>
</comment>
<keyword evidence="5 6" id="KW-0472">Membrane</keyword>
<keyword evidence="4 6" id="KW-1133">Transmembrane helix</keyword>
<comment type="similarity">
    <text evidence="2 6">Belongs to the drug/metabolite transporter (DMT) superfamily. Plant drug/metabolite exporter (P-DME) (TC 2.A.7.4) family.</text>
</comment>
<evidence type="ECO:0000256" key="5">
    <source>
        <dbReference type="ARBA" id="ARBA00023136"/>
    </source>
</evidence>
<evidence type="ECO:0000313" key="8">
    <source>
        <dbReference type="EMBL" id="KAA8530263.1"/>
    </source>
</evidence>
<feature type="domain" description="EamA" evidence="7">
    <location>
        <begin position="27"/>
        <end position="156"/>
    </location>
</feature>
<organism evidence="8 9">
    <name type="scientific">Nyssa sinensis</name>
    <dbReference type="NCBI Taxonomy" id="561372"/>
    <lineage>
        <taxon>Eukaryota</taxon>
        <taxon>Viridiplantae</taxon>
        <taxon>Streptophyta</taxon>
        <taxon>Embryophyta</taxon>
        <taxon>Tracheophyta</taxon>
        <taxon>Spermatophyta</taxon>
        <taxon>Magnoliopsida</taxon>
        <taxon>eudicotyledons</taxon>
        <taxon>Gunneridae</taxon>
        <taxon>Pentapetalae</taxon>
        <taxon>asterids</taxon>
        <taxon>Cornales</taxon>
        <taxon>Nyssaceae</taxon>
        <taxon>Nyssa</taxon>
    </lineage>
</organism>
<evidence type="ECO:0000259" key="7">
    <source>
        <dbReference type="Pfam" id="PF00892"/>
    </source>
</evidence>
<reference evidence="8 9" key="1">
    <citation type="submission" date="2019-09" db="EMBL/GenBank/DDBJ databases">
        <title>A chromosome-level genome assembly of the Chinese tupelo Nyssa sinensis.</title>
        <authorList>
            <person name="Yang X."/>
            <person name="Kang M."/>
            <person name="Yang Y."/>
            <person name="Xiong H."/>
            <person name="Wang M."/>
            <person name="Zhang Z."/>
            <person name="Wang Z."/>
            <person name="Wu H."/>
            <person name="Ma T."/>
            <person name="Liu J."/>
            <person name="Xi Z."/>
        </authorList>
    </citation>
    <scope>NUCLEOTIDE SEQUENCE [LARGE SCALE GENOMIC DNA]</scope>
    <source>
        <strain evidence="8">J267</strain>
        <tissue evidence="8">Leaf</tissue>
    </source>
</reference>
<evidence type="ECO:0000256" key="1">
    <source>
        <dbReference type="ARBA" id="ARBA00004141"/>
    </source>
</evidence>
<dbReference type="SUPFAM" id="SSF103481">
    <property type="entry name" value="Multidrug resistance efflux transporter EmrE"/>
    <property type="match status" value="2"/>
</dbReference>